<dbReference type="Proteomes" id="UP001157502">
    <property type="component" value="Chromosome 4"/>
</dbReference>
<gene>
    <name evidence="1" type="ORF">DPEC_G00048300</name>
</gene>
<comment type="caution">
    <text evidence="1">The sequence shown here is derived from an EMBL/GenBank/DDBJ whole genome shotgun (WGS) entry which is preliminary data.</text>
</comment>
<keyword evidence="2" id="KW-1185">Reference proteome</keyword>
<dbReference type="EMBL" id="CM055731">
    <property type="protein sequence ID" value="KAJ8012959.1"/>
    <property type="molecule type" value="Genomic_DNA"/>
</dbReference>
<name>A0ACC2HAD3_DALPE</name>
<proteinExistence type="predicted"/>
<organism evidence="1 2">
    <name type="scientific">Dallia pectoralis</name>
    <name type="common">Alaska blackfish</name>
    <dbReference type="NCBI Taxonomy" id="75939"/>
    <lineage>
        <taxon>Eukaryota</taxon>
        <taxon>Metazoa</taxon>
        <taxon>Chordata</taxon>
        <taxon>Craniata</taxon>
        <taxon>Vertebrata</taxon>
        <taxon>Euteleostomi</taxon>
        <taxon>Actinopterygii</taxon>
        <taxon>Neopterygii</taxon>
        <taxon>Teleostei</taxon>
        <taxon>Protacanthopterygii</taxon>
        <taxon>Esociformes</taxon>
        <taxon>Umbridae</taxon>
        <taxon>Dallia</taxon>
    </lineage>
</organism>
<accession>A0ACC2HAD3</accession>
<evidence type="ECO:0000313" key="2">
    <source>
        <dbReference type="Proteomes" id="UP001157502"/>
    </source>
</evidence>
<sequence>MAQQLAIVTSKHQKDWDTHLPFILMAYSAMDLSLMWFYFVSILCLTCKIRAVGEFCKDYIRDFDRVFSVPGDADMLNCTLLAHNVFNYTTVPYNISWYNSKTWKELTGEKGKIVVRGTTLWIFNIEMEDAGDYTCIIRTPSGCFKQSNLLIVNQTIPDTCSRPYTIEHVLTNKVTSSLSCPLDSHIRKVDNHTIQWYKECEPITNSTPLWDRFSTVNEKLYVRDVRPEDRGLYTCTVTFNLEGQSGRVSETIDGRVKMRYNLEPSIVEPVNDTVQADFGSTVKKKCRVFVPGVGKPLVTVLWEVNGSFIPERFSEEHSKMPQRIDLVLVFRRRFPFFYTNTEESDGKLYDAYIAYPSLFGGGVSGEAEIFALHMLPQFLEERCGYKLFILGRDSLPGQGKTSAYVTN</sequence>
<reference evidence="1" key="1">
    <citation type="submission" date="2021-05" db="EMBL/GenBank/DDBJ databases">
        <authorList>
            <person name="Pan Q."/>
            <person name="Jouanno E."/>
            <person name="Zahm M."/>
            <person name="Klopp C."/>
            <person name="Cabau C."/>
            <person name="Louis A."/>
            <person name="Berthelot C."/>
            <person name="Parey E."/>
            <person name="Roest Crollius H."/>
            <person name="Montfort J."/>
            <person name="Robinson-Rechavi M."/>
            <person name="Bouchez O."/>
            <person name="Lampietro C."/>
            <person name="Lopez Roques C."/>
            <person name="Donnadieu C."/>
            <person name="Postlethwait J."/>
            <person name="Bobe J."/>
            <person name="Dillon D."/>
            <person name="Chandos A."/>
            <person name="von Hippel F."/>
            <person name="Guiguen Y."/>
        </authorList>
    </citation>
    <scope>NUCLEOTIDE SEQUENCE</scope>
    <source>
        <strain evidence="1">YG-Jan2019</strain>
    </source>
</reference>
<protein>
    <submittedName>
        <fullName evidence="1">Uncharacterized protein</fullName>
    </submittedName>
</protein>
<evidence type="ECO:0000313" key="1">
    <source>
        <dbReference type="EMBL" id="KAJ8012959.1"/>
    </source>
</evidence>